<dbReference type="Gene3D" id="1.20.920.10">
    <property type="entry name" value="Bromodomain-like"/>
    <property type="match status" value="1"/>
</dbReference>
<protein>
    <submittedName>
        <fullName evidence="8">Uncharacterized protein</fullName>
    </submittedName>
</protein>
<evidence type="ECO:0000256" key="4">
    <source>
        <dbReference type="PROSITE-ProRule" id="PRU00035"/>
    </source>
</evidence>
<feature type="compositionally biased region" description="Basic residues" evidence="5">
    <location>
        <begin position="378"/>
        <end position="388"/>
    </location>
</feature>
<dbReference type="PRINTS" id="PR00503">
    <property type="entry name" value="BROMODOMAIN"/>
</dbReference>
<keyword evidence="9" id="KW-1185">Reference proteome</keyword>
<dbReference type="AlphaFoldDB" id="A0AAV3PA61"/>
<feature type="region of interest" description="Disordered" evidence="5">
    <location>
        <begin position="337"/>
        <end position="388"/>
    </location>
</feature>
<dbReference type="Pfam" id="PF17035">
    <property type="entry name" value="BET"/>
    <property type="match status" value="1"/>
</dbReference>
<dbReference type="Proteomes" id="UP001454036">
    <property type="component" value="Unassembled WGS sequence"/>
</dbReference>
<evidence type="ECO:0000259" key="6">
    <source>
        <dbReference type="PROSITE" id="PS50014"/>
    </source>
</evidence>
<dbReference type="Pfam" id="PF00439">
    <property type="entry name" value="Bromodomain"/>
    <property type="match status" value="1"/>
</dbReference>
<evidence type="ECO:0000313" key="9">
    <source>
        <dbReference type="Proteomes" id="UP001454036"/>
    </source>
</evidence>
<keyword evidence="1" id="KW-0805">Transcription regulation</keyword>
<reference evidence="8 9" key="1">
    <citation type="submission" date="2024-01" db="EMBL/GenBank/DDBJ databases">
        <title>The complete chloroplast genome sequence of Lithospermum erythrorhizon: insights into the phylogenetic relationship among Boraginaceae species and the maternal lineages of purple gromwells.</title>
        <authorList>
            <person name="Okada T."/>
            <person name="Watanabe K."/>
        </authorList>
    </citation>
    <scope>NUCLEOTIDE SEQUENCE [LARGE SCALE GENOMIC DNA]</scope>
</reference>
<gene>
    <name evidence="8" type="ORF">LIER_36647</name>
</gene>
<organism evidence="8 9">
    <name type="scientific">Lithospermum erythrorhizon</name>
    <name type="common">Purple gromwell</name>
    <name type="synonym">Lithospermum officinale var. erythrorhizon</name>
    <dbReference type="NCBI Taxonomy" id="34254"/>
    <lineage>
        <taxon>Eukaryota</taxon>
        <taxon>Viridiplantae</taxon>
        <taxon>Streptophyta</taxon>
        <taxon>Embryophyta</taxon>
        <taxon>Tracheophyta</taxon>
        <taxon>Spermatophyta</taxon>
        <taxon>Magnoliopsida</taxon>
        <taxon>eudicotyledons</taxon>
        <taxon>Gunneridae</taxon>
        <taxon>Pentapetalae</taxon>
        <taxon>asterids</taxon>
        <taxon>lamiids</taxon>
        <taxon>Boraginales</taxon>
        <taxon>Boraginaceae</taxon>
        <taxon>Boraginoideae</taxon>
        <taxon>Lithospermeae</taxon>
        <taxon>Lithospermum</taxon>
    </lineage>
</organism>
<evidence type="ECO:0000256" key="5">
    <source>
        <dbReference type="SAM" id="MobiDB-lite"/>
    </source>
</evidence>
<dbReference type="PANTHER" id="PTHR45926">
    <property type="entry name" value="OSJNBA0053K19.4 PROTEIN"/>
    <property type="match status" value="1"/>
</dbReference>
<dbReference type="SMART" id="SM00297">
    <property type="entry name" value="BROMO"/>
    <property type="match status" value="1"/>
</dbReference>
<evidence type="ECO:0000256" key="2">
    <source>
        <dbReference type="ARBA" id="ARBA00023117"/>
    </source>
</evidence>
<dbReference type="InterPro" id="IPR038336">
    <property type="entry name" value="NET_sf"/>
</dbReference>
<keyword evidence="2 4" id="KW-0103">Bromodomain</keyword>
<keyword evidence="3" id="KW-0804">Transcription</keyword>
<sequence>MLTDSGNEETAIMDGFNHSVHQQYLKVDKLEKRVDEVEQFYLNNLNKEQADASSKSASYAKEKEKEKYIPSMKKINQEASRREAAAAKRMQDLMRQFGSILRQISQHKWAWPFMQPVDVEGLGLHDYFEAVLPFLLIVIWVIDRPMDFSTIKNQMEAEDGTRYKHVLEICADVRLIFTNAMKYNDEKSDVHDMAKKLLGKFEEKWLQLLPKVTEEEKIRKDEEEKARHNLQLAQEAVHAKTAKDLINELCEVDMYLEELREIAAKSCRKISILEKRQLGVDITKLNPENLNKVLEIVAQHNPSIRIAAEEIDVDINAQSDMTLWRLKVFVKDALEAESKKSSHGEEDHADSSKKASRNLTSSVTSKRKSLTRDAAAKMTKKRNKKPSS</sequence>
<dbReference type="InterPro" id="IPR001487">
    <property type="entry name" value="Bromodomain"/>
</dbReference>
<evidence type="ECO:0000256" key="3">
    <source>
        <dbReference type="ARBA" id="ARBA00023163"/>
    </source>
</evidence>
<dbReference type="SUPFAM" id="SSF47370">
    <property type="entry name" value="Bromodomain"/>
    <property type="match status" value="1"/>
</dbReference>
<name>A0AAV3PA61_LITER</name>
<dbReference type="InterPro" id="IPR027353">
    <property type="entry name" value="NET_dom"/>
</dbReference>
<evidence type="ECO:0000256" key="1">
    <source>
        <dbReference type="ARBA" id="ARBA00023015"/>
    </source>
</evidence>
<comment type="caution">
    <text evidence="8">The sequence shown here is derived from an EMBL/GenBank/DDBJ whole genome shotgun (WGS) entry which is preliminary data.</text>
</comment>
<dbReference type="Gene3D" id="1.20.1270.220">
    <property type="match status" value="1"/>
</dbReference>
<evidence type="ECO:0000313" key="8">
    <source>
        <dbReference type="EMBL" id="GAA0148078.1"/>
    </source>
</evidence>
<proteinExistence type="predicted"/>
<evidence type="ECO:0000259" key="7">
    <source>
        <dbReference type="PROSITE" id="PS51525"/>
    </source>
</evidence>
<feature type="compositionally biased region" description="Basic and acidic residues" evidence="5">
    <location>
        <begin position="337"/>
        <end position="353"/>
    </location>
</feature>
<dbReference type="InterPro" id="IPR036427">
    <property type="entry name" value="Bromodomain-like_sf"/>
</dbReference>
<feature type="domain" description="Bromo" evidence="6">
    <location>
        <begin position="105"/>
        <end position="191"/>
    </location>
</feature>
<accession>A0AAV3PA61</accession>
<dbReference type="PROSITE" id="PS50014">
    <property type="entry name" value="BROMODOMAIN_2"/>
    <property type="match status" value="1"/>
</dbReference>
<dbReference type="PROSITE" id="PS51525">
    <property type="entry name" value="NET"/>
    <property type="match status" value="1"/>
</dbReference>
<feature type="domain" description="NET" evidence="7">
    <location>
        <begin position="260"/>
        <end position="341"/>
    </location>
</feature>
<dbReference type="EMBL" id="BAABME010016936">
    <property type="protein sequence ID" value="GAA0148078.1"/>
    <property type="molecule type" value="Genomic_DNA"/>
</dbReference>